<comment type="caution">
    <text evidence="1">The sequence shown here is derived from an EMBL/GenBank/DDBJ whole genome shotgun (WGS) entry which is preliminary data.</text>
</comment>
<gene>
    <name evidence="1" type="ORF">ACIBP5_17060</name>
</gene>
<keyword evidence="2" id="KW-1185">Reference proteome</keyword>
<evidence type="ECO:0008006" key="3">
    <source>
        <dbReference type="Google" id="ProtNLM"/>
    </source>
</evidence>
<reference evidence="1 2" key="1">
    <citation type="submission" date="2024-10" db="EMBL/GenBank/DDBJ databases">
        <title>The Natural Products Discovery Center: Release of the First 8490 Sequenced Strains for Exploring Actinobacteria Biosynthetic Diversity.</title>
        <authorList>
            <person name="Kalkreuter E."/>
            <person name="Kautsar S.A."/>
            <person name="Yang D."/>
            <person name="Bader C.D."/>
            <person name="Teijaro C.N."/>
            <person name="Fluegel L."/>
            <person name="Davis C.M."/>
            <person name="Simpson J.R."/>
            <person name="Lauterbach L."/>
            <person name="Steele A.D."/>
            <person name="Gui C."/>
            <person name="Meng S."/>
            <person name="Li G."/>
            <person name="Viehrig K."/>
            <person name="Ye F."/>
            <person name="Su P."/>
            <person name="Kiefer A.F."/>
            <person name="Nichols A."/>
            <person name="Cepeda A.J."/>
            <person name="Yan W."/>
            <person name="Fan B."/>
            <person name="Jiang Y."/>
            <person name="Adhikari A."/>
            <person name="Zheng C.-J."/>
            <person name="Schuster L."/>
            <person name="Cowan T.M."/>
            <person name="Smanski M.J."/>
            <person name="Chevrette M.G."/>
            <person name="De Carvalho L.P.S."/>
            <person name="Shen B."/>
        </authorList>
    </citation>
    <scope>NUCLEOTIDE SEQUENCE [LARGE SCALE GENOMIC DNA]</scope>
    <source>
        <strain evidence="1 2">NPDC049503</strain>
    </source>
</reference>
<dbReference type="Gene3D" id="3.10.129.10">
    <property type="entry name" value="Hotdog Thioesterase"/>
    <property type="match status" value="1"/>
</dbReference>
<evidence type="ECO:0000313" key="1">
    <source>
        <dbReference type="EMBL" id="MFI7441668.1"/>
    </source>
</evidence>
<dbReference type="Proteomes" id="UP001612928">
    <property type="component" value="Unassembled WGS sequence"/>
</dbReference>
<sequence length="43" mass="4772">MGTVLKAGRPLTVCRLEVFGVQDEHRLLVATGQQTLMCVKERS</sequence>
<organism evidence="1 2">
    <name type="scientific">Nonomuraea indica</name>
    <dbReference type="NCBI Taxonomy" id="1581193"/>
    <lineage>
        <taxon>Bacteria</taxon>
        <taxon>Bacillati</taxon>
        <taxon>Actinomycetota</taxon>
        <taxon>Actinomycetes</taxon>
        <taxon>Streptosporangiales</taxon>
        <taxon>Streptosporangiaceae</taxon>
        <taxon>Nonomuraea</taxon>
    </lineage>
</organism>
<name>A0ABW8A4M5_9ACTN</name>
<dbReference type="EMBL" id="JBITMB010000004">
    <property type="protein sequence ID" value="MFI7441668.1"/>
    <property type="molecule type" value="Genomic_DNA"/>
</dbReference>
<dbReference type="RefSeq" id="WP_397021600.1">
    <property type="nucleotide sequence ID" value="NZ_JBITMB010000004.1"/>
</dbReference>
<protein>
    <recommendedName>
        <fullName evidence="3">PaaI family thioesterase</fullName>
    </recommendedName>
</protein>
<evidence type="ECO:0000313" key="2">
    <source>
        <dbReference type="Proteomes" id="UP001612928"/>
    </source>
</evidence>
<proteinExistence type="predicted"/>
<accession>A0ABW8A4M5</accession>